<accession>A0ABW9LF47</accession>
<dbReference type="InterPro" id="IPR005158">
    <property type="entry name" value="BTAD"/>
</dbReference>
<evidence type="ECO:0000256" key="1">
    <source>
        <dbReference type="SAM" id="MobiDB-lite"/>
    </source>
</evidence>
<dbReference type="Proteomes" id="UP001635816">
    <property type="component" value="Unassembled WGS sequence"/>
</dbReference>
<dbReference type="InterPro" id="IPR051677">
    <property type="entry name" value="AfsR-DnrI-RedD_regulator"/>
</dbReference>
<dbReference type="EMBL" id="JBKBDD010000011">
    <property type="protein sequence ID" value="MFN6546618.1"/>
    <property type="molecule type" value="Genomic_DNA"/>
</dbReference>
<comment type="caution">
    <text evidence="3">The sequence shown here is derived from an EMBL/GenBank/DDBJ whole genome shotgun (WGS) entry which is preliminary data.</text>
</comment>
<organism evidence="3 4">
    <name type="scientific">Mycolicibacterium nivoides</name>
    <dbReference type="NCBI Taxonomy" id="2487344"/>
    <lineage>
        <taxon>Bacteria</taxon>
        <taxon>Bacillati</taxon>
        <taxon>Actinomycetota</taxon>
        <taxon>Actinomycetes</taxon>
        <taxon>Mycobacteriales</taxon>
        <taxon>Mycobacteriaceae</taxon>
        <taxon>Mycolicibacterium</taxon>
    </lineage>
</organism>
<feature type="domain" description="Bacterial transcriptional activator" evidence="2">
    <location>
        <begin position="109"/>
        <end position="240"/>
    </location>
</feature>
<dbReference type="Pfam" id="PF03704">
    <property type="entry name" value="BTAD"/>
    <property type="match status" value="1"/>
</dbReference>
<dbReference type="PANTHER" id="PTHR35807">
    <property type="entry name" value="TRANSCRIPTIONAL REGULATOR REDD-RELATED"/>
    <property type="match status" value="1"/>
</dbReference>
<dbReference type="RefSeq" id="WP_409544705.1">
    <property type="nucleotide sequence ID" value="NZ_JBKBDD010000011.1"/>
</dbReference>
<name>A0ABW9LF47_9MYCO</name>
<proteinExistence type="predicted"/>
<gene>
    <name evidence="3" type="ORF">ACK4CT_25820</name>
</gene>
<dbReference type="Gene3D" id="1.25.40.10">
    <property type="entry name" value="Tetratricopeptide repeat domain"/>
    <property type="match status" value="1"/>
</dbReference>
<evidence type="ECO:0000313" key="4">
    <source>
        <dbReference type="Proteomes" id="UP001635816"/>
    </source>
</evidence>
<dbReference type="Gene3D" id="1.10.10.10">
    <property type="entry name" value="Winged helix-like DNA-binding domain superfamily/Winged helix DNA-binding domain"/>
    <property type="match status" value="1"/>
</dbReference>
<evidence type="ECO:0000259" key="2">
    <source>
        <dbReference type="SMART" id="SM01043"/>
    </source>
</evidence>
<protein>
    <submittedName>
        <fullName evidence="3">BTAD domain-containing putative transcriptional regulator</fullName>
    </submittedName>
</protein>
<dbReference type="SUPFAM" id="SSF48452">
    <property type="entry name" value="TPR-like"/>
    <property type="match status" value="1"/>
</dbReference>
<evidence type="ECO:0000313" key="3">
    <source>
        <dbReference type="EMBL" id="MFN6546618.1"/>
    </source>
</evidence>
<dbReference type="InterPro" id="IPR036388">
    <property type="entry name" value="WH-like_DNA-bd_sf"/>
</dbReference>
<dbReference type="InterPro" id="IPR011990">
    <property type="entry name" value="TPR-like_helical_dom_sf"/>
</dbReference>
<sequence>MSATGLKAASTCVEARPLVSLLGGFSVHVGGCNVALPKHSRRVLAYLCLDKAAEYDCDRGILAERLWPDSSAERSRASLRTALWRIRSECPALIHSETDRVMLADDVTVDVHQYRRRAERLLAGGSDCPHERAHLLARNCELLPGWDESWLLLAREQLRQLRLHALETSGRRLADQGRYPEAIDVMLLVVAEEPLRETAQGALIEAHLCEGNVVEARRQFERFAELLWTELGVRPSPELLGRVGAKSPPDTMPIRRVGGHDSARSR</sequence>
<feature type="region of interest" description="Disordered" evidence="1">
    <location>
        <begin position="240"/>
        <end position="266"/>
    </location>
</feature>
<keyword evidence="4" id="KW-1185">Reference proteome</keyword>
<dbReference type="SMART" id="SM01043">
    <property type="entry name" value="BTAD"/>
    <property type="match status" value="1"/>
</dbReference>
<reference evidence="3 4" key="1">
    <citation type="submission" date="2024-12" db="EMBL/GenBank/DDBJ databases">
        <title>The coexistence of Mycolicibacterium septicum and Mycolicibacterium nivoides in clinical samples.</title>
        <authorList>
            <person name="Wang C."/>
            <person name="Feng Y."/>
            <person name="Zong Z."/>
        </authorList>
    </citation>
    <scope>NUCLEOTIDE SEQUENCE [LARGE SCALE GENOMIC DNA]</scope>
    <source>
        <strain evidence="3 4">120309</strain>
    </source>
</reference>